<comment type="caution">
    <text evidence="3">The sequence shown here is derived from an EMBL/GenBank/DDBJ whole genome shotgun (WGS) entry which is preliminary data.</text>
</comment>
<feature type="domain" description="RNase NYN" evidence="2">
    <location>
        <begin position="55"/>
        <end position="166"/>
    </location>
</feature>
<dbReference type="EMBL" id="WHUT02000001">
    <property type="protein sequence ID" value="NUB42947.1"/>
    <property type="molecule type" value="Genomic_DNA"/>
</dbReference>
<name>A0A8X8GYR9_9RHOB</name>
<protein>
    <recommendedName>
        <fullName evidence="2">RNase NYN domain-containing protein</fullName>
    </recommendedName>
</protein>
<organism evidence="3 4">
    <name type="scientific">Fertoeibacter niger</name>
    <dbReference type="NCBI Taxonomy" id="2656921"/>
    <lineage>
        <taxon>Bacteria</taxon>
        <taxon>Pseudomonadati</taxon>
        <taxon>Pseudomonadota</taxon>
        <taxon>Alphaproteobacteria</taxon>
        <taxon>Rhodobacterales</taxon>
        <taxon>Paracoccaceae</taxon>
        <taxon>Fertoeibacter</taxon>
    </lineage>
</organism>
<evidence type="ECO:0000259" key="2">
    <source>
        <dbReference type="Pfam" id="PF11977"/>
    </source>
</evidence>
<dbReference type="AlphaFoldDB" id="A0A8X8GYR9"/>
<keyword evidence="1" id="KW-0472">Membrane</keyword>
<feature type="transmembrane region" description="Helical" evidence="1">
    <location>
        <begin position="28"/>
        <end position="46"/>
    </location>
</feature>
<reference evidence="3" key="1">
    <citation type="submission" date="2020-05" db="EMBL/GenBank/DDBJ databases">
        <title>Fertoebacter nigrum gen. nov., sp. nov., a new member of the family Rhodobacteraceae.</title>
        <authorList>
            <person name="Szuroczki S."/>
            <person name="Abbaszade G."/>
            <person name="Buni D."/>
            <person name="Schumann P."/>
            <person name="Toth E."/>
        </authorList>
    </citation>
    <scope>NUCLEOTIDE SEQUENCE</scope>
    <source>
        <strain evidence="3">RG-N-1a</strain>
    </source>
</reference>
<dbReference type="Gene3D" id="3.40.50.11980">
    <property type="match status" value="1"/>
</dbReference>
<keyword evidence="1" id="KW-0812">Transmembrane</keyword>
<accession>A0A8X8GYR9</accession>
<evidence type="ECO:0000313" key="3">
    <source>
        <dbReference type="EMBL" id="NUB42947.1"/>
    </source>
</evidence>
<keyword evidence="1" id="KW-1133">Transmembrane helix</keyword>
<proteinExistence type="predicted"/>
<sequence length="189" mass="20130">MMVPLILLLLSLAGVAWAVLLPGLADLLLLAVPCALASLFLLLRSARGRVARAPRWVVIDGSNVMHWQDGTPRIATVRAVVDHLKAQGYSPGVVFDANAGHLTSGRYQHDGALAAQLGLPADRVMVVGKGTQADPVLLAAARDLGARIVSNDRFRDWAGTHPEVREPGHLIRGHFHAGALVLELERSGS</sequence>
<gene>
    <name evidence="3" type="ORF">GEU84_000990</name>
</gene>
<evidence type="ECO:0000313" key="4">
    <source>
        <dbReference type="Proteomes" id="UP000484076"/>
    </source>
</evidence>
<keyword evidence="4" id="KW-1185">Reference proteome</keyword>
<dbReference type="InterPro" id="IPR021869">
    <property type="entry name" value="RNase_Zc3h12_NYN"/>
</dbReference>
<dbReference type="RefSeq" id="WP_152823641.1">
    <property type="nucleotide sequence ID" value="NZ_WHUT02000001.1"/>
</dbReference>
<evidence type="ECO:0000256" key="1">
    <source>
        <dbReference type="SAM" id="Phobius"/>
    </source>
</evidence>
<dbReference type="Pfam" id="PF11977">
    <property type="entry name" value="RNase_Zc3h12a"/>
    <property type="match status" value="1"/>
</dbReference>
<dbReference type="Proteomes" id="UP000484076">
    <property type="component" value="Unassembled WGS sequence"/>
</dbReference>